<feature type="transmembrane region" description="Helical" evidence="2">
    <location>
        <begin position="38"/>
        <end position="58"/>
    </location>
</feature>
<proteinExistence type="predicted"/>
<keyword evidence="4" id="KW-0540">Nuclease</keyword>
<evidence type="ECO:0000256" key="1">
    <source>
        <dbReference type="SAM" id="MobiDB-lite"/>
    </source>
</evidence>
<sequence length="349" mass="37320">MSPATTGRRTRGPVEPPDADEQPESWRGRRRRRGGRPLTALLGLLALGCLAAGVVRLFDLDSNVQLVAVLAVTPYVAAGSLLLGVLCLLLRRWAISMVVLALAVLLAATVVPRLLHQARPYQQGQQVRVLSANLYYGRTSAEAVVNLVREHQVDVLSLQELTQEAVDALDRAGLAEALPHRVFQASGDASGSGLAARYPLTALPPAAPSTFAQPAARVDLPGAADFDVVAVHVAPPHLGDAADPWRRELAGLPERSLAAPVQVLAGDFNATVDHAAFRRLLAVGYADAAAQTGAALTPTWPDRDTWWPPAVTIDHILVDDRISVDTFDVFDLPGSDHRAVFSQFVVPDR</sequence>
<feature type="transmembrane region" description="Helical" evidence="2">
    <location>
        <begin position="64"/>
        <end position="90"/>
    </location>
</feature>
<dbReference type="AlphaFoldDB" id="A0AAE3GAS8"/>
<evidence type="ECO:0000259" key="3">
    <source>
        <dbReference type="Pfam" id="PF03372"/>
    </source>
</evidence>
<dbReference type="Pfam" id="PF03372">
    <property type="entry name" value="Exo_endo_phos"/>
    <property type="match status" value="1"/>
</dbReference>
<feature type="transmembrane region" description="Helical" evidence="2">
    <location>
        <begin position="97"/>
        <end position="115"/>
    </location>
</feature>
<dbReference type="Gene3D" id="3.60.10.10">
    <property type="entry name" value="Endonuclease/exonuclease/phosphatase"/>
    <property type="match status" value="1"/>
</dbReference>
<feature type="domain" description="Endonuclease/exonuclease/phosphatase" evidence="3">
    <location>
        <begin position="130"/>
        <end position="337"/>
    </location>
</feature>
<comment type="caution">
    <text evidence="4">The sequence shown here is derived from an EMBL/GenBank/DDBJ whole genome shotgun (WGS) entry which is preliminary data.</text>
</comment>
<organism evidence="4 5">
    <name type="scientific">Goodfellowiella coeruleoviolacea</name>
    <dbReference type="NCBI Taxonomy" id="334858"/>
    <lineage>
        <taxon>Bacteria</taxon>
        <taxon>Bacillati</taxon>
        <taxon>Actinomycetota</taxon>
        <taxon>Actinomycetes</taxon>
        <taxon>Pseudonocardiales</taxon>
        <taxon>Pseudonocardiaceae</taxon>
        <taxon>Goodfellowiella</taxon>
    </lineage>
</organism>
<keyword evidence="2" id="KW-1133">Transmembrane helix</keyword>
<dbReference type="InterPro" id="IPR036691">
    <property type="entry name" value="Endo/exonu/phosph_ase_sf"/>
</dbReference>
<dbReference type="SUPFAM" id="SSF56219">
    <property type="entry name" value="DNase I-like"/>
    <property type="match status" value="1"/>
</dbReference>
<keyword evidence="5" id="KW-1185">Reference proteome</keyword>
<dbReference type="EMBL" id="JAMTCK010000003">
    <property type="protein sequence ID" value="MCP2164695.1"/>
    <property type="molecule type" value="Genomic_DNA"/>
</dbReference>
<keyword evidence="4" id="KW-0255">Endonuclease</keyword>
<name>A0AAE3GAS8_9PSEU</name>
<dbReference type="RefSeq" id="WP_253768598.1">
    <property type="nucleotide sequence ID" value="NZ_JAMTCK010000003.1"/>
</dbReference>
<keyword evidence="2" id="KW-0472">Membrane</keyword>
<protein>
    <submittedName>
        <fullName evidence="4">Conserved protein YafD, endonuclease/exonuclease/phosphatase (EEP) superfamily</fullName>
    </submittedName>
</protein>
<accession>A0AAE3GAS8</accession>
<dbReference type="Proteomes" id="UP001206128">
    <property type="component" value="Unassembled WGS sequence"/>
</dbReference>
<keyword evidence="4" id="KW-0378">Hydrolase</keyword>
<keyword evidence="2" id="KW-0812">Transmembrane</keyword>
<reference evidence="4" key="1">
    <citation type="submission" date="2022-06" db="EMBL/GenBank/DDBJ databases">
        <title>Genomic Encyclopedia of Archaeal and Bacterial Type Strains, Phase II (KMG-II): from individual species to whole genera.</title>
        <authorList>
            <person name="Goeker M."/>
        </authorList>
    </citation>
    <scope>NUCLEOTIDE SEQUENCE</scope>
    <source>
        <strain evidence="4">DSM 43935</strain>
    </source>
</reference>
<dbReference type="InterPro" id="IPR005135">
    <property type="entry name" value="Endo/exonuclease/phosphatase"/>
</dbReference>
<dbReference type="GO" id="GO:0004519">
    <property type="term" value="F:endonuclease activity"/>
    <property type="evidence" value="ECO:0007669"/>
    <property type="project" value="UniProtKB-KW"/>
</dbReference>
<evidence type="ECO:0000313" key="5">
    <source>
        <dbReference type="Proteomes" id="UP001206128"/>
    </source>
</evidence>
<evidence type="ECO:0000313" key="4">
    <source>
        <dbReference type="EMBL" id="MCP2164695.1"/>
    </source>
</evidence>
<evidence type="ECO:0000256" key="2">
    <source>
        <dbReference type="SAM" id="Phobius"/>
    </source>
</evidence>
<feature type="region of interest" description="Disordered" evidence="1">
    <location>
        <begin position="1"/>
        <end position="32"/>
    </location>
</feature>
<gene>
    <name evidence="4" type="ORF">LX83_001535</name>
</gene>